<sequence>MDIENLSIDEALVSMLVEQDGVDATNAIHLLRAAQAKVIEYTGARTPEEVALHLSGTRSIDEVDSILILVSENGKIDLFRD</sequence>
<accession>A0AAU6R5W4</accession>
<reference evidence="1" key="1">
    <citation type="submission" date="2023-10" db="EMBL/GenBank/DDBJ databases">
        <title>Two new lytic phages for Micrococcus sp. strain 1402.</title>
        <authorList>
            <person name="Petrzik K."/>
        </authorList>
    </citation>
    <scope>NUCLEOTIDE SEQUENCE</scope>
</reference>
<protein>
    <recommendedName>
        <fullName evidence="2">Helix-turn-helix DNA binding domain protein</fullName>
    </recommendedName>
</protein>
<organism evidence="1">
    <name type="scientific">Micrococcus phage Olihed</name>
    <dbReference type="NCBI Taxonomy" id="3092209"/>
    <lineage>
        <taxon>Viruses</taxon>
        <taxon>Duplodnaviria</taxon>
        <taxon>Heunggongvirae</taxon>
        <taxon>Uroviricota</taxon>
        <taxon>Caudoviricetes</taxon>
    </lineage>
</organism>
<proteinExistence type="predicted"/>
<evidence type="ECO:0008006" key="2">
    <source>
        <dbReference type="Google" id="ProtNLM"/>
    </source>
</evidence>
<dbReference type="EMBL" id="OR756648">
    <property type="protein sequence ID" value="WZE63398.1"/>
    <property type="molecule type" value="Genomic_DNA"/>
</dbReference>
<name>A0AAU6R5W4_9CAUD</name>
<evidence type="ECO:0000313" key="1">
    <source>
        <dbReference type="EMBL" id="WZE63398.1"/>
    </source>
</evidence>